<proteinExistence type="predicted"/>
<sequence length="365" mass="38635">MRPPGLPSTGAPSLGVVGAALGVVATGVALGLAAERYAIGRVRLRPDPAAAEPFFELPADRTRTVPTEDGVALHVEEVGPQAADLTVVFVHGYVQEMAVWHYQRQSLGADGDVRLVFYDQRSHGRSARGPAESSTIDQLGRDLGTVLDAVVPTGPVVLVGHSMGGMTVMALADARPELFGDRVVGVALVGTSAGKLASLTFGLPKAVLPVTRRVLPLLTRGMARRPRPFERGRRAGSDLAFVVTRRGGFGSGDVSPAVVEFVATMAARTPVDVIAEFYDTFMSHDKLAALGVLCELDVLVLVGSDDLMTPVEHSRALADALPRGRLVVVEGAGHNVALERPEQVTDELRALVRRVRDRAADQRSA</sequence>
<dbReference type="EMBL" id="CADCUE010000046">
    <property type="protein sequence ID" value="CAA9317779.1"/>
    <property type="molecule type" value="Genomic_DNA"/>
</dbReference>
<feature type="domain" description="AB hydrolase-1" evidence="2">
    <location>
        <begin position="87"/>
        <end position="346"/>
    </location>
</feature>
<keyword evidence="1" id="KW-0812">Transmembrane</keyword>
<evidence type="ECO:0000313" key="3">
    <source>
        <dbReference type="EMBL" id="CAA9317779.1"/>
    </source>
</evidence>
<dbReference type="InterPro" id="IPR000073">
    <property type="entry name" value="AB_hydrolase_1"/>
</dbReference>
<evidence type="ECO:0000259" key="2">
    <source>
        <dbReference type="Pfam" id="PF12697"/>
    </source>
</evidence>
<accession>A0A6J4KYZ7</accession>
<protein>
    <submittedName>
        <fullName evidence="3">N-formylglutamate deformylase</fullName>
        <ecNumber evidence="3">3.5.1.68</ecNumber>
    </submittedName>
</protein>
<dbReference type="Gene3D" id="3.40.50.1820">
    <property type="entry name" value="alpha/beta hydrolase"/>
    <property type="match status" value="1"/>
</dbReference>
<keyword evidence="1" id="KW-1133">Transmembrane helix</keyword>
<dbReference type="EC" id="3.5.1.68" evidence="3"/>
<name>A0A6J4KYZ7_9ACTN</name>
<dbReference type="PANTHER" id="PTHR43689">
    <property type="entry name" value="HYDROLASE"/>
    <property type="match status" value="1"/>
</dbReference>
<gene>
    <name evidence="3" type="ORF">AVDCRST_MAG16-588</name>
</gene>
<dbReference type="SUPFAM" id="SSF53474">
    <property type="entry name" value="alpha/beta-Hydrolases"/>
    <property type="match status" value="1"/>
</dbReference>
<keyword evidence="1" id="KW-0472">Membrane</keyword>
<feature type="transmembrane region" description="Helical" evidence="1">
    <location>
        <begin position="12"/>
        <end position="34"/>
    </location>
</feature>
<dbReference type="GO" id="GO:0050129">
    <property type="term" value="F:N-formylglutamate deformylase activity"/>
    <property type="evidence" value="ECO:0007669"/>
    <property type="project" value="UniProtKB-EC"/>
</dbReference>
<dbReference type="InterPro" id="IPR029058">
    <property type="entry name" value="AB_hydrolase_fold"/>
</dbReference>
<dbReference type="AlphaFoldDB" id="A0A6J4KYZ7"/>
<reference evidence="3" key="1">
    <citation type="submission" date="2020-02" db="EMBL/GenBank/DDBJ databases">
        <authorList>
            <person name="Meier V. D."/>
        </authorList>
    </citation>
    <scope>NUCLEOTIDE SEQUENCE</scope>
    <source>
        <strain evidence="3">AVDCRST_MAG16</strain>
    </source>
</reference>
<organism evidence="3">
    <name type="scientific">uncultured Frankineae bacterium</name>
    <dbReference type="NCBI Taxonomy" id="437475"/>
    <lineage>
        <taxon>Bacteria</taxon>
        <taxon>Bacillati</taxon>
        <taxon>Actinomycetota</taxon>
        <taxon>Actinomycetes</taxon>
        <taxon>Frankiales</taxon>
        <taxon>environmental samples</taxon>
    </lineage>
</organism>
<dbReference type="PANTHER" id="PTHR43689:SF8">
    <property type="entry name" value="ALPHA_BETA-HYDROLASES SUPERFAMILY PROTEIN"/>
    <property type="match status" value="1"/>
</dbReference>
<keyword evidence="3" id="KW-0378">Hydrolase</keyword>
<dbReference type="Pfam" id="PF12697">
    <property type="entry name" value="Abhydrolase_6"/>
    <property type="match status" value="1"/>
</dbReference>
<evidence type="ECO:0000256" key="1">
    <source>
        <dbReference type="SAM" id="Phobius"/>
    </source>
</evidence>